<keyword evidence="4" id="KW-0677">Repeat</keyword>
<evidence type="ECO:0000256" key="8">
    <source>
        <dbReference type="ARBA" id="ARBA00023125"/>
    </source>
</evidence>
<evidence type="ECO:0000256" key="4">
    <source>
        <dbReference type="ARBA" id="ARBA00022737"/>
    </source>
</evidence>
<evidence type="ECO:0000256" key="5">
    <source>
        <dbReference type="ARBA" id="ARBA00022771"/>
    </source>
</evidence>
<protein>
    <recommendedName>
        <fullName evidence="12">C2H2-type domain-containing protein</fullName>
    </recommendedName>
</protein>
<feature type="domain" description="C2H2-type" evidence="12">
    <location>
        <begin position="50"/>
        <end position="77"/>
    </location>
</feature>
<keyword evidence="10" id="KW-0539">Nucleus</keyword>
<accession>A0A1B6ISU6</accession>
<comment type="similarity">
    <text evidence="2">Belongs to the krueppel C2H2-type zinc-finger protein family.</text>
</comment>
<evidence type="ECO:0000256" key="9">
    <source>
        <dbReference type="ARBA" id="ARBA00023163"/>
    </source>
</evidence>
<evidence type="ECO:0000256" key="2">
    <source>
        <dbReference type="ARBA" id="ARBA00006991"/>
    </source>
</evidence>
<dbReference type="Pfam" id="PF13909">
    <property type="entry name" value="zf-H2C2_5"/>
    <property type="match status" value="1"/>
</dbReference>
<organism evidence="13">
    <name type="scientific">Homalodisca liturata</name>
    <dbReference type="NCBI Taxonomy" id="320908"/>
    <lineage>
        <taxon>Eukaryota</taxon>
        <taxon>Metazoa</taxon>
        <taxon>Ecdysozoa</taxon>
        <taxon>Arthropoda</taxon>
        <taxon>Hexapoda</taxon>
        <taxon>Insecta</taxon>
        <taxon>Pterygota</taxon>
        <taxon>Neoptera</taxon>
        <taxon>Paraneoptera</taxon>
        <taxon>Hemiptera</taxon>
        <taxon>Auchenorrhyncha</taxon>
        <taxon>Membracoidea</taxon>
        <taxon>Cicadellidae</taxon>
        <taxon>Cicadellinae</taxon>
        <taxon>Proconiini</taxon>
        <taxon>Homalodisca</taxon>
    </lineage>
</organism>
<dbReference type="InterPro" id="IPR013087">
    <property type="entry name" value="Znf_C2H2_type"/>
</dbReference>
<gene>
    <name evidence="13" type="ORF">g.58694</name>
</gene>
<dbReference type="GO" id="GO:0003677">
    <property type="term" value="F:DNA binding"/>
    <property type="evidence" value="ECO:0007669"/>
    <property type="project" value="UniProtKB-KW"/>
</dbReference>
<evidence type="ECO:0000259" key="12">
    <source>
        <dbReference type="PROSITE" id="PS50157"/>
    </source>
</evidence>
<dbReference type="FunFam" id="3.30.160.60:FF:000075">
    <property type="entry name" value="Putative zinc finger protein 536"/>
    <property type="match status" value="1"/>
</dbReference>
<proteinExistence type="inferred from homology"/>
<evidence type="ECO:0000256" key="3">
    <source>
        <dbReference type="ARBA" id="ARBA00022723"/>
    </source>
</evidence>
<evidence type="ECO:0000256" key="11">
    <source>
        <dbReference type="PROSITE-ProRule" id="PRU00042"/>
    </source>
</evidence>
<keyword evidence="7" id="KW-0805">Transcription regulation</keyword>
<dbReference type="PROSITE" id="PS50157">
    <property type="entry name" value="ZINC_FINGER_C2H2_2"/>
    <property type="match status" value="1"/>
</dbReference>
<dbReference type="EMBL" id="GECU01017729">
    <property type="protein sequence ID" value="JAS89977.1"/>
    <property type="molecule type" value="Transcribed_RNA"/>
</dbReference>
<keyword evidence="9" id="KW-0804">Transcription</keyword>
<keyword evidence="6" id="KW-0862">Zinc</keyword>
<keyword evidence="3" id="KW-0479">Metal-binding</keyword>
<evidence type="ECO:0000256" key="10">
    <source>
        <dbReference type="ARBA" id="ARBA00023242"/>
    </source>
</evidence>
<evidence type="ECO:0000256" key="7">
    <source>
        <dbReference type="ARBA" id="ARBA00023015"/>
    </source>
</evidence>
<evidence type="ECO:0000313" key="13">
    <source>
        <dbReference type="EMBL" id="JAS89977.1"/>
    </source>
</evidence>
<dbReference type="SMART" id="SM00355">
    <property type="entry name" value="ZnF_C2H2"/>
    <property type="match status" value="2"/>
</dbReference>
<reference evidence="13" key="1">
    <citation type="submission" date="2015-11" db="EMBL/GenBank/DDBJ databases">
        <title>De novo transcriptome assembly of four potential Pierce s Disease insect vectors from Arizona vineyards.</title>
        <authorList>
            <person name="Tassone E.E."/>
        </authorList>
    </citation>
    <scope>NUCLEOTIDE SEQUENCE</scope>
</reference>
<dbReference type="SUPFAM" id="SSF57667">
    <property type="entry name" value="beta-beta-alpha zinc fingers"/>
    <property type="match status" value="1"/>
</dbReference>
<keyword evidence="5 11" id="KW-0863">Zinc-finger</keyword>
<sequence length="141" mass="15732">NNMYSADVTAAANNSQGHFMSSSDLDLAGDHTVSPNKEGSSNGLATVFKYSCPDCGKAYKWRHNMLQHWKRDCGKPPNFLCPYCDYGSKQKNNLARHVLSRHKEHYVSFFEDFHRKNTLGISAGQEKDVVHSVGSPLSVPL</sequence>
<evidence type="ECO:0000256" key="6">
    <source>
        <dbReference type="ARBA" id="ARBA00022833"/>
    </source>
</evidence>
<evidence type="ECO:0000256" key="1">
    <source>
        <dbReference type="ARBA" id="ARBA00004123"/>
    </source>
</evidence>
<comment type="subcellular location">
    <subcellularLocation>
        <location evidence="1">Nucleus</location>
    </subcellularLocation>
</comment>
<dbReference type="InterPro" id="IPR036236">
    <property type="entry name" value="Znf_C2H2_sf"/>
</dbReference>
<feature type="non-terminal residue" evidence="13">
    <location>
        <position position="1"/>
    </location>
</feature>
<dbReference type="AlphaFoldDB" id="A0A1B6ISU6"/>
<keyword evidence="8" id="KW-0238">DNA-binding</keyword>
<dbReference type="GO" id="GO:0005634">
    <property type="term" value="C:nucleus"/>
    <property type="evidence" value="ECO:0007669"/>
    <property type="project" value="UniProtKB-SubCell"/>
</dbReference>
<name>A0A1B6ISU6_9HEMI</name>
<dbReference type="Gene3D" id="3.30.160.60">
    <property type="entry name" value="Classic Zinc Finger"/>
    <property type="match status" value="1"/>
</dbReference>
<dbReference type="Pfam" id="PF00096">
    <property type="entry name" value="zf-C2H2"/>
    <property type="match status" value="1"/>
</dbReference>
<dbReference type="GO" id="GO:0008270">
    <property type="term" value="F:zinc ion binding"/>
    <property type="evidence" value="ECO:0007669"/>
    <property type="project" value="UniProtKB-KW"/>
</dbReference>